<sequence>MASTHEHSAMSDYSFSTHARHHEYTYRLPTPPRIVVPPPSLTSSTPELNMSGAADQDGGIDTSFLQDMNLDAIVQRNTLLEWSYDRRRQAQMVLPWLYLGPMTAARDREYLRGEGITMILAVRSQLNSLSGALRVGSEVCREVATLEAPNYHALIRQFSDATKIINRHIAKVRQENAAVQNPNIAKVLVFCESGNEKSAAVVAAYMMEMLDDFDYIKAMQVCQAQRFCVNFDDTIKNMLRSHWDILKARRHVSTSNAQYLCPPSSATGFPQGIQTGASKAKRSIEDTEESEDVNMDDEMSPSDLLRFAGRANTPFQDSPKA</sequence>
<dbReference type="EMBL" id="MCFA01000016">
    <property type="protein sequence ID" value="ORY16825.1"/>
    <property type="molecule type" value="Genomic_DNA"/>
</dbReference>
<protein>
    <recommendedName>
        <fullName evidence="2">Tyrosine specific protein phosphatases domain-containing protein</fullName>
    </recommendedName>
</protein>
<dbReference type="GO" id="GO:0005654">
    <property type="term" value="C:nucleoplasm"/>
    <property type="evidence" value="ECO:0007669"/>
    <property type="project" value="TreeGrafter"/>
</dbReference>
<dbReference type="OrthoDB" id="10252009at2759"/>
<dbReference type="GO" id="GO:0070372">
    <property type="term" value="P:regulation of ERK1 and ERK2 cascade"/>
    <property type="evidence" value="ECO:0007669"/>
    <property type="project" value="TreeGrafter"/>
</dbReference>
<dbReference type="AlphaFoldDB" id="A0A1Y2A479"/>
<dbReference type="Proteomes" id="UP000193144">
    <property type="component" value="Unassembled WGS sequence"/>
</dbReference>
<keyword evidence="4" id="KW-1185">Reference proteome</keyword>
<dbReference type="InterPro" id="IPR000387">
    <property type="entry name" value="Tyr_Pase_dom"/>
</dbReference>
<dbReference type="SUPFAM" id="SSF52799">
    <property type="entry name" value="(Phosphotyrosine protein) phosphatases II"/>
    <property type="match status" value="1"/>
</dbReference>
<dbReference type="GO" id="GO:0005737">
    <property type="term" value="C:cytoplasm"/>
    <property type="evidence" value="ECO:0007669"/>
    <property type="project" value="TreeGrafter"/>
</dbReference>
<dbReference type="InterPro" id="IPR052449">
    <property type="entry name" value="STYX-Interacting_Phosphatase"/>
</dbReference>
<dbReference type="PANTHER" id="PTHR46588:SF1">
    <property type="entry name" value="SERINE_THREONINE_TYROSINE-INTERACTING PROTEIN"/>
    <property type="match status" value="1"/>
</dbReference>
<dbReference type="STRING" id="1231657.A0A1Y2A479"/>
<feature type="domain" description="Tyrosine specific protein phosphatases" evidence="2">
    <location>
        <begin position="156"/>
        <end position="226"/>
    </location>
</feature>
<proteinExistence type="predicted"/>
<evidence type="ECO:0000256" key="1">
    <source>
        <dbReference type="SAM" id="MobiDB-lite"/>
    </source>
</evidence>
<evidence type="ECO:0000313" key="4">
    <source>
        <dbReference type="Proteomes" id="UP000193144"/>
    </source>
</evidence>
<organism evidence="3 4">
    <name type="scientific">Clohesyomyces aquaticus</name>
    <dbReference type="NCBI Taxonomy" id="1231657"/>
    <lineage>
        <taxon>Eukaryota</taxon>
        <taxon>Fungi</taxon>
        <taxon>Dikarya</taxon>
        <taxon>Ascomycota</taxon>
        <taxon>Pezizomycotina</taxon>
        <taxon>Dothideomycetes</taxon>
        <taxon>Pleosporomycetidae</taxon>
        <taxon>Pleosporales</taxon>
        <taxon>Lindgomycetaceae</taxon>
        <taxon>Clohesyomyces</taxon>
    </lineage>
</organism>
<dbReference type="InterPro" id="IPR029021">
    <property type="entry name" value="Prot-tyrosine_phosphatase-like"/>
</dbReference>
<evidence type="ECO:0000313" key="3">
    <source>
        <dbReference type="EMBL" id="ORY16825.1"/>
    </source>
</evidence>
<dbReference type="Gene3D" id="3.90.190.10">
    <property type="entry name" value="Protein tyrosine phosphatase superfamily"/>
    <property type="match status" value="1"/>
</dbReference>
<dbReference type="PROSITE" id="PS50056">
    <property type="entry name" value="TYR_PHOSPHATASE_2"/>
    <property type="match status" value="1"/>
</dbReference>
<comment type="caution">
    <text evidence="3">The sequence shown here is derived from an EMBL/GenBank/DDBJ whole genome shotgun (WGS) entry which is preliminary data.</text>
</comment>
<dbReference type="CDD" id="cd14498">
    <property type="entry name" value="DSP"/>
    <property type="match status" value="1"/>
</dbReference>
<dbReference type="GO" id="GO:0062026">
    <property type="term" value="P:negative regulation of SCF-dependent proteasomal ubiquitin-dependent catabolic process"/>
    <property type="evidence" value="ECO:0007669"/>
    <property type="project" value="TreeGrafter"/>
</dbReference>
<accession>A0A1Y2A479</accession>
<feature type="compositionally biased region" description="Acidic residues" evidence="1">
    <location>
        <begin position="286"/>
        <end position="300"/>
    </location>
</feature>
<evidence type="ECO:0000259" key="2">
    <source>
        <dbReference type="PROSITE" id="PS50056"/>
    </source>
</evidence>
<gene>
    <name evidence="3" type="ORF">BCR34DRAFT_597518</name>
</gene>
<dbReference type="PANTHER" id="PTHR46588">
    <property type="entry name" value="SERINE/THREONINE/TYROSINE-INTERACTING PROTEIN"/>
    <property type="match status" value="1"/>
</dbReference>
<dbReference type="GO" id="GO:1990444">
    <property type="term" value="F:F-box domain binding"/>
    <property type="evidence" value="ECO:0007669"/>
    <property type="project" value="TreeGrafter"/>
</dbReference>
<feature type="region of interest" description="Disordered" evidence="1">
    <location>
        <begin position="270"/>
        <end position="321"/>
    </location>
</feature>
<reference evidence="3 4" key="1">
    <citation type="submission" date="2016-07" db="EMBL/GenBank/DDBJ databases">
        <title>Pervasive Adenine N6-methylation of Active Genes in Fungi.</title>
        <authorList>
            <consortium name="DOE Joint Genome Institute"/>
            <person name="Mondo S.J."/>
            <person name="Dannebaum R.O."/>
            <person name="Kuo R.C."/>
            <person name="Labutti K."/>
            <person name="Haridas S."/>
            <person name="Kuo A."/>
            <person name="Salamov A."/>
            <person name="Ahrendt S.R."/>
            <person name="Lipzen A."/>
            <person name="Sullivan W."/>
            <person name="Andreopoulos W.B."/>
            <person name="Clum A."/>
            <person name="Lindquist E."/>
            <person name="Daum C."/>
            <person name="Ramamoorthy G.K."/>
            <person name="Gryganskyi A."/>
            <person name="Culley D."/>
            <person name="Magnuson J.K."/>
            <person name="James T.Y."/>
            <person name="O'Malley M.A."/>
            <person name="Stajich J.E."/>
            <person name="Spatafora J.W."/>
            <person name="Visel A."/>
            <person name="Grigoriev I.V."/>
        </authorList>
    </citation>
    <scope>NUCLEOTIDE SEQUENCE [LARGE SCALE GENOMIC DNA]</scope>
    <source>
        <strain evidence="3 4">CBS 115471</strain>
    </source>
</reference>
<name>A0A1Y2A479_9PLEO</name>